<reference evidence="1" key="1">
    <citation type="journal article" date="2020" name="mSystems">
        <title>Genome- and Community-Level Interaction Insights into Carbon Utilization and Element Cycling Functions of Hydrothermarchaeota in Hydrothermal Sediment.</title>
        <authorList>
            <person name="Zhou Z."/>
            <person name="Liu Y."/>
            <person name="Xu W."/>
            <person name="Pan J."/>
            <person name="Luo Z.H."/>
            <person name="Li M."/>
        </authorList>
    </citation>
    <scope>NUCLEOTIDE SEQUENCE [LARGE SCALE GENOMIC DNA]</scope>
    <source>
        <strain evidence="1">SpSt-12</strain>
    </source>
</reference>
<dbReference type="AlphaFoldDB" id="A0A7C2NFR5"/>
<gene>
    <name evidence="1" type="ORF">ENN70_02065</name>
</gene>
<accession>A0A7C2NFR5</accession>
<evidence type="ECO:0000313" key="1">
    <source>
        <dbReference type="EMBL" id="HET20895.1"/>
    </source>
</evidence>
<dbReference type="EMBL" id="DSCQ01000025">
    <property type="protein sequence ID" value="HET20895.1"/>
    <property type="molecule type" value="Genomic_DNA"/>
</dbReference>
<sequence>MNENKLLKKAAVYAGSAPLISYPGFEDLLNREEFLRTAREYRIKEAVNCVKDEIATEYEAFLYLHTASLATPFSTEWFRIYHYLFNKFYGDTAPPNLKFNGELTENEKRLLLGLRKWIFKKQISTARR</sequence>
<comment type="caution">
    <text evidence="1">The sequence shown here is derived from an EMBL/GenBank/DDBJ whole genome shotgun (WGS) entry which is preliminary data.</text>
</comment>
<protein>
    <submittedName>
        <fullName evidence="1">Uncharacterized protein</fullName>
    </submittedName>
</protein>
<proteinExistence type="predicted"/>
<name>A0A7C2NFR5_ARCFL</name>
<organism evidence="1">
    <name type="scientific">Archaeoglobus fulgidus</name>
    <dbReference type="NCBI Taxonomy" id="2234"/>
    <lineage>
        <taxon>Archaea</taxon>
        <taxon>Methanobacteriati</taxon>
        <taxon>Methanobacteriota</taxon>
        <taxon>Archaeoglobi</taxon>
        <taxon>Archaeoglobales</taxon>
        <taxon>Archaeoglobaceae</taxon>
        <taxon>Archaeoglobus</taxon>
    </lineage>
</organism>